<dbReference type="GO" id="GO:0008168">
    <property type="term" value="F:methyltransferase activity"/>
    <property type="evidence" value="ECO:0007669"/>
    <property type="project" value="UniProtKB-KW"/>
</dbReference>
<sequence>MRPTILVTRPDPDGPATARALARATGLPVVESPLLRITAAGALPGLTGIATLILTSRNAAHVYAALGGPALPALCIGEATAEAARAAGLTATALGGDAEALVADLLRTRPDGALMHLRGAASRGNIAARLSAAGLSAREAVIYEQELCPLNEEAQARLAARKPLIVPLYSPRTAAHFADLARPRAPLHIVAMSPAVARAAAPLDSDSLTIAEAPDAPAMIRAVVATVRRVEGMGRPD</sequence>
<evidence type="ECO:0000256" key="2">
    <source>
        <dbReference type="ARBA" id="ARBA00008133"/>
    </source>
</evidence>
<comment type="catalytic activity">
    <reaction evidence="8 9">
        <text>hydroxymethylbilane = uroporphyrinogen III + H2O</text>
        <dbReference type="Rhea" id="RHEA:18965"/>
        <dbReference type="ChEBI" id="CHEBI:15377"/>
        <dbReference type="ChEBI" id="CHEBI:57308"/>
        <dbReference type="ChEBI" id="CHEBI:57845"/>
        <dbReference type="EC" id="4.2.1.75"/>
    </reaction>
</comment>
<evidence type="ECO:0000259" key="10">
    <source>
        <dbReference type="Pfam" id="PF02602"/>
    </source>
</evidence>
<dbReference type="PANTHER" id="PTHR38042">
    <property type="entry name" value="UROPORPHYRINOGEN-III SYNTHASE, CHLOROPLASTIC"/>
    <property type="match status" value="1"/>
</dbReference>
<dbReference type="EMBL" id="BMFJ01000002">
    <property type="protein sequence ID" value="GGE46619.1"/>
    <property type="molecule type" value="Genomic_DNA"/>
</dbReference>
<dbReference type="SUPFAM" id="SSF69618">
    <property type="entry name" value="HemD-like"/>
    <property type="match status" value="1"/>
</dbReference>
<dbReference type="InterPro" id="IPR036108">
    <property type="entry name" value="4pyrrol_syn_uPrphyn_synt_sf"/>
</dbReference>
<dbReference type="InterPro" id="IPR039793">
    <property type="entry name" value="UROS/Hem4"/>
</dbReference>
<comment type="pathway">
    <text evidence="1 9">Porphyrin-containing compound metabolism; protoporphyrin-IX biosynthesis; coproporphyrinogen-III from 5-aminolevulinate: step 3/4.</text>
</comment>
<comment type="function">
    <text evidence="6 9">Catalyzes cyclization of the linear tetrapyrrole, hydroxymethylbilane, to the macrocyclic uroporphyrinogen III.</text>
</comment>
<evidence type="ECO:0000256" key="7">
    <source>
        <dbReference type="ARBA" id="ARBA00040167"/>
    </source>
</evidence>
<gene>
    <name evidence="11" type="ORF">GCM10011360_37360</name>
</gene>
<evidence type="ECO:0000256" key="4">
    <source>
        <dbReference type="ARBA" id="ARBA00023239"/>
    </source>
</evidence>
<evidence type="ECO:0000256" key="3">
    <source>
        <dbReference type="ARBA" id="ARBA00013109"/>
    </source>
</evidence>
<dbReference type="RefSeq" id="WP_188479332.1">
    <property type="nucleotide sequence ID" value="NZ_BMFJ01000002.1"/>
</dbReference>
<comment type="caution">
    <text evidence="11">The sequence shown here is derived from an EMBL/GenBank/DDBJ whole genome shotgun (WGS) entry which is preliminary data.</text>
</comment>
<comment type="similarity">
    <text evidence="2 9">Belongs to the uroporphyrinogen-III synthase family.</text>
</comment>
<evidence type="ECO:0000256" key="5">
    <source>
        <dbReference type="ARBA" id="ARBA00023244"/>
    </source>
</evidence>
<keyword evidence="11" id="KW-0808">Transferase</keyword>
<reference evidence="12" key="1">
    <citation type="journal article" date="2019" name="Int. J. Syst. Evol. Microbiol.">
        <title>The Global Catalogue of Microorganisms (GCM) 10K type strain sequencing project: providing services to taxonomists for standard genome sequencing and annotation.</title>
        <authorList>
            <consortium name="The Broad Institute Genomics Platform"/>
            <consortium name="The Broad Institute Genome Sequencing Center for Infectious Disease"/>
            <person name="Wu L."/>
            <person name="Ma J."/>
        </authorList>
    </citation>
    <scope>NUCLEOTIDE SEQUENCE [LARGE SCALE GENOMIC DNA]</scope>
    <source>
        <strain evidence="12">CGMCC 1.12664</strain>
    </source>
</reference>
<dbReference type="GO" id="GO:0006782">
    <property type="term" value="P:protoporphyrinogen IX biosynthetic process"/>
    <property type="evidence" value="ECO:0007669"/>
    <property type="project" value="UniProtKB-UniRule"/>
</dbReference>
<evidence type="ECO:0000256" key="9">
    <source>
        <dbReference type="RuleBase" id="RU366031"/>
    </source>
</evidence>
<organism evidence="11 12">
    <name type="scientific">Primorskyibacter flagellatus</name>
    <dbReference type="NCBI Taxonomy" id="1387277"/>
    <lineage>
        <taxon>Bacteria</taxon>
        <taxon>Pseudomonadati</taxon>
        <taxon>Pseudomonadota</taxon>
        <taxon>Alphaproteobacteria</taxon>
        <taxon>Rhodobacterales</taxon>
        <taxon>Roseobacteraceae</taxon>
        <taxon>Primorskyibacter</taxon>
    </lineage>
</organism>
<keyword evidence="12" id="KW-1185">Reference proteome</keyword>
<dbReference type="AlphaFoldDB" id="A0A917EIW6"/>
<dbReference type="InterPro" id="IPR003754">
    <property type="entry name" value="4pyrrol_synth_uPrphyn_synth"/>
</dbReference>
<evidence type="ECO:0000313" key="12">
    <source>
        <dbReference type="Proteomes" id="UP000612855"/>
    </source>
</evidence>
<dbReference type="PANTHER" id="PTHR38042:SF1">
    <property type="entry name" value="UROPORPHYRINOGEN-III SYNTHASE, CHLOROPLASTIC"/>
    <property type="match status" value="1"/>
</dbReference>
<keyword evidence="5 9" id="KW-0627">Porphyrin biosynthesis</keyword>
<keyword evidence="4 9" id="KW-0456">Lyase</keyword>
<dbReference type="GO" id="GO:0004852">
    <property type="term" value="F:uroporphyrinogen-III synthase activity"/>
    <property type="evidence" value="ECO:0007669"/>
    <property type="project" value="UniProtKB-UniRule"/>
</dbReference>
<dbReference type="GO" id="GO:0032259">
    <property type="term" value="P:methylation"/>
    <property type="evidence" value="ECO:0007669"/>
    <property type="project" value="UniProtKB-KW"/>
</dbReference>
<evidence type="ECO:0000256" key="8">
    <source>
        <dbReference type="ARBA" id="ARBA00048617"/>
    </source>
</evidence>
<accession>A0A917EIW6</accession>
<dbReference type="GO" id="GO:0006780">
    <property type="term" value="P:uroporphyrinogen III biosynthetic process"/>
    <property type="evidence" value="ECO:0007669"/>
    <property type="project" value="UniProtKB-UniRule"/>
</dbReference>
<evidence type="ECO:0000256" key="6">
    <source>
        <dbReference type="ARBA" id="ARBA00037589"/>
    </source>
</evidence>
<dbReference type="CDD" id="cd06578">
    <property type="entry name" value="HemD"/>
    <property type="match status" value="1"/>
</dbReference>
<proteinExistence type="inferred from homology"/>
<dbReference type="Pfam" id="PF02602">
    <property type="entry name" value="HEM4"/>
    <property type="match status" value="1"/>
</dbReference>
<dbReference type="Proteomes" id="UP000612855">
    <property type="component" value="Unassembled WGS sequence"/>
</dbReference>
<name>A0A917EIW6_9RHOB</name>
<dbReference type="Gene3D" id="3.40.50.10090">
    <property type="match status" value="2"/>
</dbReference>
<feature type="domain" description="Tetrapyrrole biosynthesis uroporphyrinogen III synthase" evidence="10">
    <location>
        <begin position="20"/>
        <end position="220"/>
    </location>
</feature>
<dbReference type="EC" id="4.2.1.75" evidence="3 9"/>
<protein>
    <recommendedName>
        <fullName evidence="7 9">Uroporphyrinogen-III synthase</fullName>
        <ecNumber evidence="3 9">4.2.1.75</ecNumber>
    </recommendedName>
</protein>
<keyword evidence="11" id="KW-0489">Methyltransferase</keyword>
<evidence type="ECO:0000313" key="11">
    <source>
        <dbReference type="EMBL" id="GGE46619.1"/>
    </source>
</evidence>
<evidence type="ECO:0000256" key="1">
    <source>
        <dbReference type="ARBA" id="ARBA00004772"/>
    </source>
</evidence>